<evidence type="ECO:0000313" key="3">
    <source>
        <dbReference type="Proteomes" id="UP000216725"/>
    </source>
</evidence>
<name>A0A261EY11_9BIFI</name>
<comment type="caution">
    <text evidence="2">The sequence shown here is derived from an EMBL/GenBank/DDBJ whole genome shotgun (WGS) entry which is preliminary data.</text>
</comment>
<dbReference type="RefSeq" id="WP_094660650.1">
    <property type="nucleotide sequence ID" value="NZ_MWWR01000006.1"/>
</dbReference>
<sequence>MSGSICQSCKAKTGGARLCDKCTSEWRRELESIPGVRAALQSKAMRQASRPQGGGPRKGTPPQPVDWTASMQLEELDLWVRWLATLADERMWCVHDWRRCLAVAVTGLDRIAAKSHEAGYARDSTHSMLARCERLCDPPAERRPVGDCPGCGQTLFACAGDATVRCRVCGTVSLVSVLEESRAERIREETAWHEVSGTPAQIARWLSAMTGVHVTGRRVRVWIHRGKLAGDSLGDGVYRVSCRALLDALDTPLDRTR</sequence>
<dbReference type="EMBL" id="MWWR01000006">
    <property type="protein sequence ID" value="OZG51741.1"/>
    <property type="molecule type" value="Genomic_DNA"/>
</dbReference>
<dbReference type="OrthoDB" id="3234010at2"/>
<accession>A0A261EY11</accession>
<organism evidence="2 3">
    <name type="scientific">Pseudoscardovia radai</name>
    <dbReference type="NCBI Taxonomy" id="987066"/>
    <lineage>
        <taxon>Bacteria</taxon>
        <taxon>Bacillati</taxon>
        <taxon>Actinomycetota</taxon>
        <taxon>Actinomycetes</taxon>
        <taxon>Bifidobacteriales</taxon>
        <taxon>Bifidobacteriaceae</taxon>
        <taxon>Pseudoscardovia</taxon>
    </lineage>
</organism>
<evidence type="ECO:0000313" key="2">
    <source>
        <dbReference type="EMBL" id="OZG51741.1"/>
    </source>
</evidence>
<evidence type="ECO:0000256" key="1">
    <source>
        <dbReference type="SAM" id="MobiDB-lite"/>
    </source>
</evidence>
<dbReference type="Proteomes" id="UP000216725">
    <property type="component" value="Unassembled WGS sequence"/>
</dbReference>
<gene>
    <name evidence="2" type="ORF">PSRA_0821</name>
</gene>
<dbReference type="AlphaFoldDB" id="A0A261EY11"/>
<reference evidence="2 3" key="1">
    <citation type="journal article" date="2017" name="BMC Genomics">
        <title>Comparative genomic and phylogenomic analyses of the Bifidobacteriaceae family.</title>
        <authorList>
            <person name="Lugli G.A."/>
            <person name="Milani C."/>
            <person name="Turroni F."/>
            <person name="Duranti S."/>
            <person name="Mancabelli L."/>
            <person name="Mangifesta M."/>
            <person name="Ferrario C."/>
            <person name="Modesto M."/>
            <person name="Mattarelli P."/>
            <person name="Jiri K."/>
            <person name="van Sinderen D."/>
            <person name="Ventura M."/>
        </authorList>
    </citation>
    <scope>NUCLEOTIDE SEQUENCE [LARGE SCALE GENOMIC DNA]</scope>
    <source>
        <strain evidence="2 3">DSM 24742</strain>
    </source>
</reference>
<feature type="region of interest" description="Disordered" evidence="1">
    <location>
        <begin position="41"/>
        <end position="64"/>
    </location>
</feature>
<evidence type="ECO:0008006" key="4">
    <source>
        <dbReference type="Google" id="ProtNLM"/>
    </source>
</evidence>
<protein>
    <recommendedName>
        <fullName evidence="4">PhnA protein</fullName>
    </recommendedName>
</protein>
<proteinExistence type="predicted"/>
<keyword evidence="3" id="KW-1185">Reference proteome</keyword>